<proteinExistence type="predicted"/>
<sequence>MPVKKKIVNRHVSRSKCCRKRPFRTLDYPSGVGPLSSSRLVFKPLIECRKYAHENIKIVLDNLTTENLGKVGTFAVLKIATLIELYEDNQENKVKLKNNQENAEHHEGIAGMDRSETGAAACDGSLGSSGRLLPQLLPCVLSSPRRRNFKNDIHWKKKASSGIR</sequence>
<evidence type="ECO:0000313" key="3">
    <source>
        <dbReference type="Proteomes" id="UP001054945"/>
    </source>
</evidence>
<evidence type="ECO:0000256" key="1">
    <source>
        <dbReference type="SAM" id="Coils"/>
    </source>
</evidence>
<feature type="coiled-coil region" evidence="1">
    <location>
        <begin position="79"/>
        <end position="106"/>
    </location>
</feature>
<reference evidence="2 3" key="1">
    <citation type="submission" date="2021-06" db="EMBL/GenBank/DDBJ databases">
        <title>Caerostris extrusa draft genome.</title>
        <authorList>
            <person name="Kono N."/>
            <person name="Arakawa K."/>
        </authorList>
    </citation>
    <scope>NUCLEOTIDE SEQUENCE [LARGE SCALE GENOMIC DNA]</scope>
</reference>
<keyword evidence="1" id="KW-0175">Coiled coil</keyword>
<name>A0AAV4P7F2_CAEEX</name>
<gene>
    <name evidence="2" type="ORF">CEXT_452031</name>
</gene>
<comment type="caution">
    <text evidence="2">The sequence shown here is derived from an EMBL/GenBank/DDBJ whole genome shotgun (WGS) entry which is preliminary data.</text>
</comment>
<dbReference type="AlphaFoldDB" id="A0AAV4P7F2"/>
<evidence type="ECO:0000313" key="2">
    <source>
        <dbReference type="EMBL" id="GIX92938.1"/>
    </source>
</evidence>
<dbReference type="Proteomes" id="UP001054945">
    <property type="component" value="Unassembled WGS sequence"/>
</dbReference>
<organism evidence="2 3">
    <name type="scientific">Caerostris extrusa</name>
    <name type="common">Bark spider</name>
    <name type="synonym">Caerostris bankana</name>
    <dbReference type="NCBI Taxonomy" id="172846"/>
    <lineage>
        <taxon>Eukaryota</taxon>
        <taxon>Metazoa</taxon>
        <taxon>Ecdysozoa</taxon>
        <taxon>Arthropoda</taxon>
        <taxon>Chelicerata</taxon>
        <taxon>Arachnida</taxon>
        <taxon>Araneae</taxon>
        <taxon>Araneomorphae</taxon>
        <taxon>Entelegynae</taxon>
        <taxon>Araneoidea</taxon>
        <taxon>Araneidae</taxon>
        <taxon>Caerostris</taxon>
    </lineage>
</organism>
<keyword evidence="3" id="KW-1185">Reference proteome</keyword>
<accession>A0AAV4P7F2</accession>
<dbReference type="EMBL" id="BPLR01021721">
    <property type="protein sequence ID" value="GIX92938.1"/>
    <property type="molecule type" value="Genomic_DNA"/>
</dbReference>
<protein>
    <submittedName>
        <fullName evidence="2">Uncharacterized protein</fullName>
    </submittedName>
</protein>